<accession>A0A4U5MDB0</accession>
<organism evidence="8 9">
    <name type="scientific">Steinernema carpocapsae</name>
    <name type="common">Entomopathogenic nematode</name>
    <dbReference type="NCBI Taxonomy" id="34508"/>
    <lineage>
        <taxon>Eukaryota</taxon>
        <taxon>Metazoa</taxon>
        <taxon>Ecdysozoa</taxon>
        <taxon>Nematoda</taxon>
        <taxon>Chromadorea</taxon>
        <taxon>Rhabditida</taxon>
        <taxon>Tylenchina</taxon>
        <taxon>Panagrolaimomorpha</taxon>
        <taxon>Strongyloidoidea</taxon>
        <taxon>Steinernematidae</taxon>
        <taxon>Steinernema</taxon>
    </lineage>
</organism>
<reference evidence="8 9" key="2">
    <citation type="journal article" date="2019" name="G3 (Bethesda)">
        <title>Hybrid Assembly of the Genome of the Entomopathogenic Nematode Steinernema carpocapsae Identifies the X-Chromosome.</title>
        <authorList>
            <person name="Serra L."/>
            <person name="Macchietto M."/>
            <person name="Macias-Munoz A."/>
            <person name="McGill C.J."/>
            <person name="Rodriguez I.M."/>
            <person name="Rodriguez B."/>
            <person name="Murad R."/>
            <person name="Mortazavi A."/>
        </authorList>
    </citation>
    <scope>NUCLEOTIDE SEQUENCE [LARGE SCALE GENOMIC DNA]</scope>
    <source>
        <strain evidence="8 9">ALL</strain>
    </source>
</reference>
<keyword evidence="9" id="KW-1185">Reference proteome</keyword>
<dbReference type="OrthoDB" id="10485008at2759"/>
<protein>
    <recommendedName>
        <fullName evidence="10">Fatty-acid and retinol-binding protein 1</fullName>
    </recommendedName>
</protein>
<dbReference type="SUPFAM" id="SSF101082">
    <property type="entry name" value="Typo IV secretion system protein TraC"/>
    <property type="match status" value="1"/>
</dbReference>
<evidence type="ECO:0000313" key="8">
    <source>
        <dbReference type="EMBL" id="TKR67104.1"/>
    </source>
</evidence>
<evidence type="ECO:0000256" key="3">
    <source>
        <dbReference type="ARBA" id="ARBA00022525"/>
    </source>
</evidence>
<dbReference type="Pfam" id="PF05823">
    <property type="entry name" value="Gp-FAR-1"/>
    <property type="match status" value="1"/>
</dbReference>
<evidence type="ECO:0000256" key="1">
    <source>
        <dbReference type="ARBA" id="ARBA00004613"/>
    </source>
</evidence>
<proteinExistence type="inferred from homology"/>
<keyword evidence="3" id="KW-0964">Secreted</keyword>
<dbReference type="GO" id="GO:0005576">
    <property type="term" value="C:extracellular region"/>
    <property type="evidence" value="ECO:0007669"/>
    <property type="project" value="UniProtKB-SubCell"/>
</dbReference>
<evidence type="ECO:0000256" key="2">
    <source>
        <dbReference type="ARBA" id="ARBA00006648"/>
    </source>
</evidence>
<keyword evidence="5" id="KW-0175">Coiled coil</keyword>
<keyword evidence="6" id="KW-0446">Lipid-binding</keyword>
<dbReference type="Proteomes" id="UP000298663">
    <property type="component" value="Unassembled WGS sequence"/>
</dbReference>
<gene>
    <name evidence="8" type="ORF">L596_023306</name>
</gene>
<evidence type="ECO:0000256" key="6">
    <source>
        <dbReference type="ARBA" id="ARBA00023121"/>
    </source>
</evidence>
<evidence type="ECO:0000256" key="5">
    <source>
        <dbReference type="ARBA" id="ARBA00023054"/>
    </source>
</evidence>
<dbReference type="Gene3D" id="1.20.120.1100">
    <property type="match status" value="1"/>
</dbReference>
<sequence>MFGSRLSLVIAAALMAGSYGLTVPKSGEDKDLYDLLPKEFQEFYKKLNESDLEMLESLADELSGKNGDDMYKIIKPKSEQLAKAVKNFYNNFAKKIKKLSNEAKEFMNEIFFSFTGIKENDDEAADNDFAKMSSSLSKDAKAELEKQFPSLKALFNGNGTLLST</sequence>
<feature type="chain" id="PRO_5021030617" description="Fatty-acid and retinol-binding protein 1" evidence="7">
    <location>
        <begin position="21"/>
        <end position="164"/>
    </location>
</feature>
<reference evidence="8 9" key="1">
    <citation type="journal article" date="2015" name="Genome Biol.">
        <title>Comparative genomics of Steinernema reveals deeply conserved gene regulatory networks.</title>
        <authorList>
            <person name="Dillman A.R."/>
            <person name="Macchietto M."/>
            <person name="Porter C.F."/>
            <person name="Rogers A."/>
            <person name="Williams B."/>
            <person name="Antoshechkin I."/>
            <person name="Lee M.M."/>
            <person name="Goodwin Z."/>
            <person name="Lu X."/>
            <person name="Lewis E.E."/>
            <person name="Goodrich-Blair H."/>
            <person name="Stock S.P."/>
            <person name="Adams B.J."/>
            <person name="Sternberg P.W."/>
            <person name="Mortazavi A."/>
        </authorList>
    </citation>
    <scope>NUCLEOTIDE SEQUENCE [LARGE SCALE GENOMIC DNA]</scope>
    <source>
        <strain evidence="8 9">ALL</strain>
    </source>
</reference>
<name>A0A4U5MDB0_STECR</name>
<keyword evidence="4 7" id="KW-0732">Signal</keyword>
<comment type="similarity">
    <text evidence="2">Belongs to the fatty-acid and retinol-binding protein (FARBP) family.</text>
</comment>
<dbReference type="InterPro" id="IPR008632">
    <property type="entry name" value="Gp-FAR-1"/>
</dbReference>
<evidence type="ECO:0000313" key="9">
    <source>
        <dbReference type="Proteomes" id="UP000298663"/>
    </source>
</evidence>
<comment type="caution">
    <text evidence="8">The sequence shown here is derived from an EMBL/GenBank/DDBJ whole genome shotgun (WGS) entry which is preliminary data.</text>
</comment>
<comment type="subcellular location">
    <subcellularLocation>
        <location evidence="1">Secreted</location>
    </subcellularLocation>
</comment>
<dbReference type="GO" id="GO:0008289">
    <property type="term" value="F:lipid binding"/>
    <property type="evidence" value="ECO:0007669"/>
    <property type="project" value="UniProtKB-KW"/>
</dbReference>
<dbReference type="AlphaFoldDB" id="A0A4U5MDB0"/>
<evidence type="ECO:0000256" key="4">
    <source>
        <dbReference type="ARBA" id="ARBA00022729"/>
    </source>
</evidence>
<feature type="signal peptide" evidence="7">
    <location>
        <begin position="1"/>
        <end position="20"/>
    </location>
</feature>
<evidence type="ECO:0008006" key="10">
    <source>
        <dbReference type="Google" id="ProtNLM"/>
    </source>
</evidence>
<dbReference type="EMBL" id="AZBU02000008">
    <property type="protein sequence ID" value="TKR67104.1"/>
    <property type="molecule type" value="Genomic_DNA"/>
</dbReference>
<evidence type="ECO:0000256" key="7">
    <source>
        <dbReference type="SAM" id="SignalP"/>
    </source>
</evidence>